<accession>A0A497F8G6</accession>
<dbReference type="GO" id="GO:0006412">
    <property type="term" value="P:translation"/>
    <property type="evidence" value="ECO:0007669"/>
    <property type="project" value="UniProtKB-KW"/>
</dbReference>
<evidence type="ECO:0000256" key="3">
    <source>
        <dbReference type="ARBA" id="ARBA00022840"/>
    </source>
</evidence>
<dbReference type="PRINTS" id="PR00987">
    <property type="entry name" value="TRNASYNTHGLU"/>
</dbReference>
<keyword evidence="4 6" id="KW-0648">Protein biosynthesis</keyword>
<dbReference type="InterPro" id="IPR050132">
    <property type="entry name" value="Gln/Glu-tRNA_Ligase"/>
</dbReference>
<dbReference type="GO" id="GO:0005524">
    <property type="term" value="F:ATP binding"/>
    <property type="evidence" value="ECO:0007669"/>
    <property type="project" value="UniProtKB-KW"/>
</dbReference>
<evidence type="ECO:0000256" key="1">
    <source>
        <dbReference type="ARBA" id="ARBA00022598"/>
    </source>
</evidence>
<evidence type="ECO:0000313" key="9">
    <source>
        <dbReference type="Proteomes" id="UP000269499"/>
    </source>
</evidence>
<dbReference type="GO" id="GO:0004812">
    <property type="term" value="F:aminoacyl-tRNA ligase activity"/>
    <property type="evidence" value="ECO:0007669"/>
    <property type="project" value="UniProtKB-KW"/>
</dbReference>
<keyword evidence="5 6" id="KW-0030">Aminoacyl-tRNA synthetase</keyword>
<dbReference type="InterPro" id="IPR014729">
    <property type="entry name" value="Rossmann-like_a/b/a_fold"/>
</dbReference>
<protein>
    <submittedName>
        <fullName evidence="8">Glutamate--tRNA ligase</fullName>
    </submittedName>
</protein>
<comment type="similarity">
    <text evidence="6">Belongs to the class-I aminoacyl-tRNA synthetase family.</text>
</comment>
<dbReference type="AlphaFoldDB" id="A0A497F8G6"/>
<dbReference type="PANTHER" id="PTHR43097">
    <property type="entry name" value="GLUTAMINE-TRNA LIGASE"/>
    <property type="match status" value="1"/>
</dbReference>
<dbReference type="GO" id="GO:0043039">
    <property type="term" value="P:tRNA aminoacylation"/>
    <property type="evidence" value="ECO:0007669"/>
    <property type="project" value="InterPro"/>
</dbReference>
<feature type="non-terminal residue" evidence="8">
    <location>
        <position position="194"/>
    </location>
</feature>
<evidence type="ECO:0000259" key="7">
    <source>
        <dbReference type="Pfam" id="PF00749"/>
    </source>
</evidence>
<dbReference type="Proteomes" id="UP000269499">
    <property type="component" value="Unassembled WGS sequence"/>
</dbReference>
<dbReference type="GO" id="GO:0043604">
    <property type="term" value="P:amide biosynthetic process"/>
    <property type="evidence" value="ECO:0007669"/>
    <property type="project" value="TreeGrafter"/>
</dbReference>
<evidence type="ECO:0000256" key="5">
    <source>
        <dbReference type="ARBA" id="ARBA00023146"/>
    </source>
</evidence>
<dbReference type="InterPro" id="IPR000924">
    <property type="entry name" value="Glu/Gln-tRNA-synth"/>
</dbReference>
<feature type="domain" description="Glutamyl/glutaminyl-tRNA synthetase class Ib catalytic" evidence="7">
    <location>
        <begin position="107"/>
        <end position="194"/>
    </location>
</feature>
<evidence type="ECO:0000256" key="2">
    <source>
        <dbReference type="ARBA" id="ARBA00022741"/>
    </source>
</evidence>
<gene>
    <name evidence="8" type="ORF">DRJ26_00305</name>
</gene>
<keyword evidence="2 6" id="KW-0547">Nucleotide-binding</keyword>
<dbReference type="SUPFAM" id="SSF52374">
    <property type="entry name" value="Nucleotidylyl transferase"/>
    <property type="match status" value="1"/>
</dbReference>
<dbReference type="Gene3D" id="3.40.50.620">
    <property type="entry name" value="HUPs"/>
    <property type="match status" value="1"/>
</dbReference>
<evidence type="ECO:0000313" key="8">
    <source>
        <dbReference type="EMBL" id="RLE55736.1"/>
    </source>
</evidence>
<evidence type="ECO:0000256" key="4">
    <source>
        <dbReference type="ARBA" id="ARBA00022917"/>
    </source>
</evidence>
<evidence type="ECO:0000256" key="6">
    <source>
        <dbReference type="RuleBase" id="RU363037"/>
    </source>
</evidence>
<comment type="caution">
    <text evidence="8">The sequence shown here is derived from an EMBL/GenBank/DDBJ whole genome shotgun (WGS) entry which is preliminary data.</text>
</comment>
<dbReference type="InterPro" id="IPR020058">
    <property type="entry name" value="Glu/Gln-tRNA-synth_Ib_cat-dom"/>
</dbReference>
<dbReference type="PANTHER" id="PTHR43097:SF5">
    <property type="entry name" value="GLUTAMATE--TRNA LIGASE"/>
    <property type="match status" value="1"/>
</dbReference>
<dbReference type="EMBL" id="QMRA01000003">
    <property type="protein sequence ID" value="RLE55736.1"/>
    <property type="molecule type" value="Genomic_DNA"/>
</dbReference>
<name>A0A497F8G6_9CREN</name>
<dbReference type="GO" id="GO:0005829">
    <property type="term" value="C:cytosol"/>
    <property type="evidence" value="ECO:0007669"/>
    <property type="project" value="TreeGrafter"/>
</dbReference>
<sequence>MSEMEVLDPEVELLIKKHAFLNAYRHGGKAEVNPVLSKILGERPDLRRKVRLLIPHVKRIVDEVNSMSLSEQENVIRLNWPELVEVEREVEEKVLPPLPNVERFEVVRTRFAPNPDAPLHLGSARPIILCHEYARMYHGKFILRFEDTDPKTKRPIIEVYDWIREDLLWLKAKWDEEYIQSDRIPIYYSYAVKL</sequence>
<dbReference type="Pfam" id="PF00749">
    <property type="entry name" value="tRNA-synt_1c"/>
    <property type="match status" value="1"/>
</dbReference>
<proteinExistence type="inferred from homology"/>
<organism evidence="8 9">
    <name type="scientific">Thermoproteota archaeon</name>
    <dbReference type="NCBI Taxonomy" id="2056631"/>
    <lineage>
        <taxon>Archaea</taxon>
        <taxon>Thermoproteota</taxon>
    </lineage>
</organism>
<keyword evidence="3 6" id="KW-0067">ATP-binding</keyword>
<reference evidence="8 9" key="1">
    <citation type="submission" date="2018-06" db="EMBL/GenBank/DDBJ databases">
        <title>Extensive metabolic versatility and redundancy in microbially diverse, dynamic hydrothermal sediments.</title>
        <authorList>
            <person name="Dombrowski N."/>
            <person name="Teske A."/>
            <person name="Baker B.J."/>
        </authorList>
    </citation>
    <scope>NUCLEOTIDE SEQUENCE [LARGE SCALE GENOMIC DNA]</scope>
    <source>
        <strain evidence="8">B20_G2</strain>
    </source>
</reference>
<keyword evidence="1 6" id="KW-0436">Ligase</keyword>